<keyword evidence="3" id="KW-1185">Reference proteome</keyword>
<dbReference type="InterPro" id="IPR000719">
    <property type="entry name" value="Prot_kinase_dom"/>
</dbReference>
<comment type="caution">
    <text evidence="2">The sequence shown here is derived from an EMBL/GenBank/DDBJ whole genome shotgun (WGS) entry which is preliminary data.</text>
</comment>
<feature type="domain" description="Protein kinase" evidence="1">
    <location>
        <begin position="1"/>
        <end position="97"/>
    </location>
</feature>
<dbReference type="OrthoDB" id="2357608at2759"/>
<dbReference type="Pfam" id="PF00069">
    <property type="entry name" value="Pkinase"/>
    <property type="match status" value="1"/>
</dbReference>
<evidence type="ECO:0000313" key="2">
    <source>
        <dbReference type="EMBL" id="RIA85795.1"/>
    </source>
</evidence>
<dbReference type="InterPro" id="IPR011009">
    <property type="entry name" value="Kinase-like_dom_sf"/>
</dbReference>
<dbReference type="GO" id="GO:0004672">
    <property type="term" value="F:protein kinase activity"/>
    <property type="evidence" value="ECO:0007669"/>
    <property type="project" value="InterPro"/>
</dbReference>
<reference evidence="2 3" key="1">
    <citation type="submission" date="2018-06" db="EMBL/GenBank/DDBJ databases">
        <title>Comparative genomics reveals the genomic features of Rhizophagus irregularis, R. cerebriforme, R. diaphanum and Gigaspora rosea, and their symbiotic lifestyle signature.</title>
        <authorList>
            <person name="Morin E."/>
            <person name="San Clemente H."/>
            <person name="Chen E.C.H."/>
            <person name="De La Providencia I."/>
            <person name="Hainaut M."/>
            <person name="Kuo A."/>
            <person name="Kohler A."/>
            <person name="Murat C."/>
            <person name="Tang N."/>
            <person name="Roy S."/>
            <person name="Loubradou J."/>
            <person name="Henrissat B."/>
            <person name="Grigoriev I.V."/>
            <person name="Corradi N."/>
            <person name="Roux C."/>
            <person name="Martin F.M."/>
        </authorList>
    </citation>
    <scope>NUCLEOTIDE SEQUENCE [LARGE SCALE GENOMIC DNA]</scope>
    <source>
        <strain evidence="2 3">DAOM 227022</strain>
    </source>
</reference>
<evidence type="ECO:0000259" key="1">
    <source>
        <dbReference type="PROSITE" id="PS50011"/>
    </source>
</evidence>
<dbReference type="Gene3D" id="1.10.510.10">
    <property type="entry name" value="Transferase(Phosphotransferase) domain 1"/>
    <property type="match status" value="1"/>
</dbReference>
<dbReference type="Proteomes" id="UP000265703">
    <property type="component" value="Unassembled WGS sequence"/>
</dbReference>
<dbReference type="AlphaFoldDB" id="A0A397SP23"/>
<keyword evidence="2" id="KW-0418">Kinase</keyword>
<gene>
    <name evidence="2" type="ORF">C1645_830238</name>
</gene>
<name>A0A397SP23_9GLOM</name>
<evidence type="ECO:0000313" key="3">
    <source>
        <dbReference type="Proteomes" id="UP000265703"/>
    </source>
</evidence>
<proteinExistence type="predicted"/>
<organism evidence="2 3">
    <name type="scientific">Glomus cerebriforme</name>
    <dbReference type="NCBI Taxonomy" id="658196"/>
    <lineage>
        <taxon>Eukaryota</taxon>
        <taxon>Fungi</taxon>
        <taxon>Fungi incertae sedis</taxon>
        <taxon>Mucoromycota</taxon>
        <taxon>Glomeromycotina</taxon>
        <taxon>Glomeromycetes</taxon>
        <taxon>Glomerales</taxon>
        <taxon>Glomeraceae</taxon>
        <taxon>Glomus</taxon>
    </lineage>
</organism>
<sequence>MDENNIYSITINDFGLSQPANITTSMKLLGIYGVIPYVAPEIFLGKPYTPASDTYSLGIVIWVLHLFERPYNNRRHDANLILDIIRGLRPEIIILEY</sequence>
<dbReference type="GO" id="GO:0005524">
    <property type="term" value="F:ATP binding"/>
    <property type="evidence" value="ECO:0007669"/>
    <property type="project" value="InterPro"/>
</dbReference>
<keyword evidence="2" id="KW-0808">Transferase</keyword>
<dbReference type="EMBL" id="QKYT01000403">
    <property type="protein sequence ID" value="RIA85795.1"/>
    <property type="molecule type" value="Genomic_DNA"/>
</dbReference>
<dbReference type="PROSITE" id="PS50011">
    <property type="entry name" value="PROTEIN_KINASE_DOM"/>
    <property type="match status" value="1"/>
</dbReference>
<dbReference type="SUPFAM" id="SSF56112">
    <property type="entry name" value="Protein kinase-like (PK-like)"/>
    <property type="match status" value="1"/>
</dbReference>
<protein>
    <submittedName>
        <fullName evidence="2">Kinase-like domain-containing protein</fullName>
    </submittedName>
</protein>
<accession>A0A397SP23</accession>